<keyword evidence="6 7" id="KW-0503">Monooxygenase</keyword>
<dbReference type="RefSeq" id="WP_187804725.1">
    <property type="nucleotide sequence ID" value="NZ_LZEU01000001.1"/>
</dbReference>
<evidence type="ECO:0000256" key="3">
    <source>
        <dbReference type="ARBA" id="ARBA00022630"/>
    </source>
</evidence>
<comment type="caution">
    <text evidence="7">The sequence shown here is derived from an EMBL/GenBank/DDBJ whole genome shotgun (WGS) entry which is preliminary data.</text>
</comment>
<accession>A0ABR7RZ43</accession>
<keyword evidence="3" id="KW-0285">Flavoprotein</keyword>
<protein>
    <submittedName>
        <fullName evidence="7">FAD-containing monooxygenase EthA</fullName>
    </submittedName>
</protein>
<keyword evidence="5" id="KW-0560">Oxidoreductase</keyword>
<dbReference type="PANTHER" id="PTHR43872">
    <property type="entry name" value="MONOOXYGENASE, PUTATIVE (AFU_ORTHOLOGUE AFUA_8G02570)-RELATED"/>
    <property type="match status" value="1"/>
</dbReference>
<evidence type="ECO:0000256" key="4">
    <source>
        <dbReference type="ARBA" id="ARBA00022827"/>
    </source>
</evidence>
<dbReference type="InterPro" id="IPR051820">
    <property type="entry name" value="FAD-binding_MO"/>
</dbReference>
<comment type="cofactor">
    <cofactor evidence="1">
        <name>FAD</name>
        <dbReference type="ChEBI" id="CHEBI:57692"/>
    </cofactor>
</comment>
<evidence type="ECO:0000256" key="5">
    <source>
        <dbReference type="ARBA" id="ARBA00023002"/>
    </source>
</evidence>
<gene>
    <name evidence="7" type="ORF">A9179_04860</name>
</gene>
<comment type="similarity">
    <text evidence="2">Belongs to the FAD-binding monooxygenase family.</text>
</comment>
<sequence length="482" mass="54218">MSQHYDVLIIGAGLSGIGMASHLTRESPGLGYAVIERRQAIGGTWDLFRYPGIRSDADMFTFGYGFRPWNSLQTLADGPAIRQYIADTAREYGVDDKIHFGIRTTRACWCSQQRLWTLHGVDEASGAELSYTCRFLIPCTGYYSYDAGYLPDFPGLERFQGTFIHPQQWPEGLDYAGKRVLIIGSGATAVTLVPAMAAEAAHVTMLQRSPSYVLTVPGEDKLSGLLKRVLPERWVFGLARRRNIWLQRAIYQASRRWPQLVRRWLLAGVRKQLGDAVDMRHFTPSYMPWDERLCAVPDGDLFRVLRTGQASVVTDHIESFSERGVLLKSGVLLEADIIIAATGLRLEALGGTELQIDGERQATHSRMTYKGVLAQDMPNIGWIFGYTNAPWTLKSDLASRYLCRLLNHMQARGHEVVIPRAPAGQMEEGSVMDSMRSGYVQRGAEILPRQGRQTPWRVFNDFKQDRDLLLRQPVADEALEFS</sequence>
<proteinExistence type="inferred from homology"/>
<evidence type="ECO:0000256" key="2">
    <source>
        <dbReference type="ARBA" id="ARBA00010139"/>
    </source>
</evidence>
<evidence type="ECO:0000256" key="6">
    <source>
        <dbReference type="ARBA" id="ARBA00023033"/>
    </source>
</evidence>
<evidence type="ECO:0000313" key="8">
    <source>
        <dbReference type="Proteomes" id="UP000744555"/>
    </source>
</evidence>
<keyword evidence="8" id="KW-1185">Reference proteome</keyword>
<evidence type="ECO:0000256" key="1">
    <source>
        <dbReference type="ARBA" id="ARBA00001974"/>
    </source>
</evidence>
<dbReference type="GO" id="GO:0004497">
    <property type="term" value="F:monooxygenase activity"/>
    <property type="evidence" value="ECO:0007669"/>
    <property type="project" value="UniProtKB-KW"/>
</dbReference>
<reference evidence="7 8" key="1">
    <citation type="submission" date="2016-06" db="EMBL/GenBank/DDBJ databases">
        <authorList>
            <person name="Ramos C."/>
            <person name="Pintado A."/>
            <person name="Crespo-Gomez J.I."/>
        </authorList>
    </citation>
    <scope>NUCLEOTIDE SEQUENCE [LARGE SCALE GENOMIC DNA]</scope>
    <source>
        <strain evidence="7 8">AVO110</strain>
    </source>
</reference>
<dbReference type="InterPro" id="IPR036188">
    <property type="entry name" value="FAD/NAD-bd_sf"/>
</dbReference>
<dbReference type="Pfam" id="PF00743">
    <property type="entry name" value="FMO-like"/>
    <property type="match status" value="1"/>
</dbReference>
<dbReference type="Proteomes" id="UP000744555">
    <property type="component" value="Unassembled WGS sequence"/>
</dbReference>
<evidence type="ECO:0000313" key="7">
    <source>
        <dbReference type="EMBL" id="MBC9249601.1"/>
    </source>
</evidence>
<dbReference type="InterPro" id="IPR020946">
    <property type="entry name" value="Flavin_mOase-like"/>
</dbReference>
<dbReference type="SUPFAM" id="SSF51905">
    <property type="entry name" value="FAD/NAD(P)-binding domain"/>
    <property type="match status" value="1"/>
</dbReference>
<dbReference type="EMBL" id="LZEU01000001">
    <property type="protein sequence ID" value="MBC9249601.1"/>
    <property type="molecule type" value="Genomic_DNA"/>
</dbReference>
<organism evidence="7 8">
    <name type="scientific">Aquipseudomonas alcaligenes</name>
    <name type="common">Pseudomonas alcaligenes</name>
    <dbReference type="NCBI Taxonomy" id="43263"/>
    <lineage>
        <taxon>Bacteria</taxon>
        <taxon>Pseudomonadati</taxon>
        <taxon>Pseudomonadota</taxon>
        <taxon>Gammaproteobacteria</taxon>
        <taxon>Pseudomonadales</taxon>
        <taxon>Pseudomonadaceae</taxon>
        <taxon>Aquipseudomonas</taxon>
    </lineage>
</organism>
<name>A0ABR7RZ43_AQUAC</name>
<keyword evidence="4" id="KW-0274">FAD</keyword>
<dbReference type="Gene3D" id="3.50.50.60">
    <property type="entry name" value="FAD/NAD(P)-binding domain"/>
    <property type="match status" value="3"/>
</dbReference>
<dbReference type="PANTHER" id="PTHR43872:SF1">
    <property type="entry name" value="MONOOXYGENASE, PUTATIVE (AFU_ORTHOLOGUE AFUA_8G02570)-RELATED"/>
    <property type="match status" value="1"/>
</dbReference>
<dbReference type="Pfam" id="PF13450">
    <property type="entry name" value="NAD_binding_8"/>
    <property type="match status" value="1"/>
</dbReference>